<proteinExistence type="predicted"/>
<dbReference type="InterPro" id="IPR051198">
    <property type="entry name" value="BchE-like"/>
</dbReference>
<evidence type="ECO:0000256" key="7">
    <source>
        <dbReference type="ARBA" id="ARBA00023014"/>
    </source>
</evidence>
<dbReference type="GO" id="GO:0046872">
    <property type="term" value="F:metal ion binding"/>
    <property type="evidence" value="ECO:0007669"/>
    <property type="project" value="UniProtKB-KW"/>
</dbReference>
<dbReference type="PANTHER" id="PTHR43409:SF7">
    <property type="entry name" value="BLL1977 PROTEIN"/>
    <property type="match status" value="1"/>
</dbReference>
<dbReference type="Gene3D" id="3.40.50.280">
    <property type="entry name" value="Cobalamin-binding domain"/>
    <property type="match status" value="1"/>
</dbReference>
<dbReference type="Pfam" id="PF04055">
    <property type="entry name" value="Radical_SAM"/>
    <property type="match status" value="1"/>
</dbReference>
<reference evidence="10" key="1">
    <citation type="journal article" date="2015" name="Nature">
        <title>Complex archaea that bridge the gap between prokaryotes and eukaryotes.</title>
        <authorList>
            <person name="Spang A."/>
            <person name="Saw J.H."/>
            <person name="Jorgensen S.L."/>
            <person name="Zaremba-Niedzwiedzka K."/>
            <person name="Martijn J."/>
            <person name="Lind A.E."/>
            <person name="van Eijk R."/>
            <person name="Schleper C."/>
            <person name="Guy L."/>
            <person name="Ettema T.J."/>
        </authorList>
    </citation>
    <scope>NUCLEOTIDE SEQUENCE</scope>
</reference>
<evidence type="ECO:0000256" key="5">
    <source>
        <dbReference type="ARBA" id="ARBA00022723"/>
    </source>
</evidence>
<evidence type="ECO:0000256" key="6">
    <source>
        <dbReference type="ARBA" id="ARBA00023004"/>
    </source>
</evidence>
<dbReference type="InterPro" id="IPR034466">
    <property type="entry name" value="Methyltransferase_Class_B"/>
</dbReference>
<organism evidence="10">
    <name type="scientific">marine sediment metagenome</name>
    <dbReference type="NCBI Taxonomy" id="412755"/>
    <lineage>
        <taxon>unclassified sequences</taxon>
        <taxon>metagenomes</taxon>
        <taxon>ecological metagenomes</taxon>
    </lineage>
</organism>
<keyword evidence="7" id="KW-0411">Iron-sulfur</keyword>
<evidence type="ECO:0000259" key="8">
    <source>
        <dbReference type="PROSITE" id="PS51332"/>
    </source>
</evidence>
<keyword evidence="5" id="KW-0479">Metal-binding</keyword>
<dbReference type="CDD" id="cd01335">
    <property type="entry name" value="Radical_SAM"/>
    <property type="match status" value="1"/>
</dbReference>
<feature type="domain" description="Radical SAM core" evidence="9">
    <location>
        <begin position="184"/>
        <end position="408"/>
    </location>
</feature>
<dbReference type="GO" id="GO:0051539">
    <property type="term" value="F:4 iron, 4 sulfur cluster binding"/>
    <property type="evidence" value="ECO:0007669"/>
    <property type="project" value="UniProtKB-KW"/>
</dbReference>
<protein>
    <submittedName>
        <fullName evidence="10">Uncharacterized protein</fullName>
    </submittedName>
</protein>
<dbReference type="InterPro" id="IPR023404">
    <property type="entry name" value="rSAM_horseshoe"/>
</dbReference>
<dbReference type="PROSITE" id="PS51332">
    <property type="entry name" value="B12_BINDING"/>
    <property type="match status" value="1"/>
</dbReference>
<keyword evidence="3" id="KW-0808">Transferase</keyword>
<dbReference type="SFLD" id="SFLDS00029">
    <property type="entry name" value="Radical_SAM"/>
    <property type="match status" value="1"/>
</dbReference>
<dbReference type="GO" id="GO:0003824">
    <property type="term" value="F:catalytic activity"/>
    <property type="evidence" value="ECO:0007669"/>
    <property type="project" value="InterPro"/>
</dbReference>
<dbReference type="Gene3D" id="3.80.30.20">
    <property type="entry name" value="tm_1862 like domain"/>
    <property type="match status" value="1"/>
</dbReference>
<evidence type="ECO:0000256" key="4">
    <source>
        <dbReference type="ARBA" id="ARBA00022691"/>
    </source>
</evidence>
<evidence type="ECO:0000313" key="10">
    <source>
        <dbReference type="EMBL" id="KKN06364.1"/>
    </source>
</evidence>
<dbReference type="SFLD" id="SFLDG01123">
    <property type="entry name" value="methyltransferase_(Class_B)"/>
    <property type="match status" value="1"/>
</dbReference>
<name>A0A0F9MKY9_9ZZZZ</name>
<dbReference type="InterPro" id="IPR006158">
    <property type="entry name" value="Cobalamin-bd"/>
</dbReference>
<dbReference type="PROSITE" id="PS51918">
    <property type="entry name" value="RADICAL_SAM"/>
    <property type="match status" value="1"/>
</dbReference>
<dbReference type="EMBL" id="LAZR01004700">
    <property type="protein sequence ID" value="KKN06364.1"/>
    <property type="molecule type" value="Genomic_DNA"/>
</dbReference>
<sequence length="510" mass="57798">MAKVVLIRPQSNTDTFNSSIPRIPLALLYIGSVLKQHGHEVKIIDTNVALYSKVAILGELGSNLDLVGITALTSEVESGLGISQFIKDRIDVPIVWGGIHPSLYPEMTCADPMIDYVVFGDGEYAMLELVEALEAHKPVDDIKGLVYKNKNVVKKNQSREYVNLDGLPAIDYGLIKMDRYFKGDTWHKAIDVQTSRGCIYHCKYCVNEALGNHEVRTLSALKVVDSCELLVKNYGINFVTFNDDNFFFNIKRAREICREIIRRGLNIKWFAEVRADYFRDGFVDNEFLVLAQESGLINLTIGAESGVPEVLKIMDKGITVEDVETSARMLAQTGIATAYSFIIGLPNESKADIMETLKFMEHLDEIYPRGTYSVTTLRAYPGSELTDGFFKAGLIREPKTLREFADHEINKVYTESPSRPVWHSDPDFAYAVARYSSIAYSPFIKATLRANLKHSSILLLPETILQKIARFRLQHQFFWFPVDIHISKLLRRLYYSKLARSIVRWKKNAG</sequence>
<gene>
    <name evidence="10" type="ORF">LCGC14_1078060</name>
</gene>
<dbReference type="InterPro" id="IPR007197">
    <property type="entry name" value="rSAM"/>
</dbReference>
<dbReference type="SMART" id="SM00729">
    <property type="entry name" value="Elp3"/>
    <property type="match status" value="1"/>
</dbReference>
<dbReference type="Pfam" id="PF02310">
    <property type="entry name" value="B12-binding"/>
    <property type="match status" value="1"/>
</dbReference>
<keyword evidence="4" id="KW-0949">S-adenosyl-L-methionine</keyword>
<comment type="cofactor">
    <cofactor evidence="1">
        <name>[4Fe-4S] cluster</name>
        <dbReference type="ChEBI" id="CHEBI:49883"/>
    </cofactor>
</comment>
<dbReference type="PANTHER" id="PTHR43409">
    <property type="entry name" value="ANAEROBIC MAGNESIUM-PROTOPORPHYRIN IX MONOMETHYL ESTER CYCLASE-RELATED"/>
    <property type="match status" value="1"/>
</dbReference>
<dbReference type="SUPFAM" id="SSF102114">
    <property type="entry name" value="Radical SAM enzymes"/>
    <property type="match status" value="1"/>
</dbReference>
<dbReference type="SUPFAM" id="SSF52242">
    <property type="entry name" value="Cobalamin (vitamin B12)-binding domain"/>
    <property type="match status" value="1"/>
</dbReference>
<evidence type="ECO:0000256" key="2">
    <source>
        <dbReference type="ARBA" id="ARBA00022603"/>
    </source>
</evidence>
<comment type="caution">
    <text evidence="10">The sequence shown here is derived from an EMBL/GenBank/DDBJ whole genome shotgun (WGS) entry which is preliminary data.</text>
</comment>
<dbReference type="GO" id="GO:0031419">
    <property type="term" value="F:cobalamin binding"/>
    <property type="evidence" value="ECO:0007669"/>
    <property type="project" value="InterPro"/>
</dbReference>
<dbReference type="InterPro" id="IPR006638">
    <property type="entry name" value="Elp3/MiaA/NifB-like_rSAM"/>
</dbReference>
<dbReference type="SFLD" id="SFLDG01082">
    <property type="entry name" value="B12-binding_domain_containing"/>
    <property type="match status" value="1"/>
</dbReference>
<feature type="domain" description="B12-binding" evidence="8">
    <location>
        <begin position="8"/>
        <end position="140"/>
    </location>
</feature>
<keyword evidence="2" id="KW-0489">Methyltransferase</keyword>
<dbReference type="InterPro" id="IPR036724">
    <property type="entry name" value="Cobalamin-bd_sf"/>
</dbReference>
<evidence type="ECO:0000259" key="9">
    <source>
        <dbReference type="PROSITE" id="PS51918"/>
    </source>
</evidence>
<dbReference type="CDD" id="cd02068">
    <property type="entry name" value="radical_SAM_B12_BD"/>
    <property type="match status" value="1"/>
</dbReference>
<keyword evidence="6" id="KW-0408">Iron</keyword>
<evidence type="ECO:0000256" key="3">
    <source>
        <dbReference type="ARBA" id="ARBA00022679"/>
    </source>
</evidence>
<dbReference type="InterPro" id="IPR058240">
    <property type="entry name" value="rSAM_sf"/>
</dbReference>
<accession>A0A0F9MKY9</accession>
<dbReference type="AlphaFoldDB" id="A0A0F9MKY9"/>
<evidence type="ECO:0000256" key="1">
    <source>
        <dbReference type="ARBA" id="ARBA00001966"/>
    </source>
</evidence>